<name>A0A2N5XQY8_9HYPH</name>
<evidence type="ECO:0000313" key="1">
    <source>
        <dbReference type="EMBL" id="PLW76885.1"/>
    </source>
</evidence>
<reference evidence="1 2" key="1">
    <citation type="submission" date="2018-01" db="EMBL/GenBank/DDBJ databases">
        <title>The draft genome sequence of Cohaesibacter sp. H1304.</title>
        <authorList>
            <person name="Wang N.-N."/>
            <person name="Du Z.-J."/>
        </authorList>
    </citation>
    <scope>NUCLEOTIDE SEQUENCE [LARGE SCALE GENOMIC DNA]</scope>
    <source>
        <strain evidence="1 2">H1304</strain>
    </source>
</reference>
<dbReference type="Proteomes" id="UP000234881">
    <property type="component" value="Unassembled WGS sequence"/>
</dbReference>
<evidence type="ECO:0000313" key="2">
    <source>
        <dbReference type="Proteomes" id="UP000234881"/>
    </source>
</evidence>
<dbReference type="OrthoDB" id="564699at2"/>
<dbReference type="RefSeq" id="WP_101534173.1">
    <property type="nucleotide sequence ID" value="NZ_PKUQ01000022.1"/>
</dbReference>
<comment type="caution">
    <text evidence="1">The sequence shown here is derived from an EMBL/GenBank/DDBJ whole genome shotgun (WGS) entry which is preliminary data.</text>
</comment>
<organism evidence="1 2">
    <name type="scientific">Cohaesibacter celericrescens</name>
    <dbReference type="NCBI Taxonomy" id="2067669"/>
    <lineage>
        <taxon>Bacteria</taxon>
        <taxon>Pseudomonadati</taxon>
        <taxon>Pseudomonadota</taxon>
        <taxon>Alphaproteobacteria</taxon>
        <taxon>Hyphomicrobiales</taxon>
        <taxon>Cohaesibacteraceae</taxon>
    </lineage>
</organism>
<dbReference type="EMBL" id="PKUQ01000022">
    <property type="protein sequence ID" value="PLW76885.1"/>
    <property type="molecule type" value="Genomic_DNA"/>
</dbReference>
<sequence length="322" mass="34862">MEQSDNLALPYIVSSQDQKHITHNEALNMLDALLHLSVLEKDLTVPPVDPAAGDRHLVGASATGDWTGRDNHVAAWQNGGWVFYLPQAGWRVWVESEQRLLAWDQAQWVSPLDKIQNASFIGINATADVSNRLVLNAGASLFNHDGAGHQIKINKNQSTDTGSVLYQSNWSGRAEMGLAGSDAFQIKVSADGTSWSQVFNADPATGIASLPSGANSSEVTLTDDAFVSLDLKQMSGVIMLWCADETTPDTSGGRFALFYFDASALPAIVAINADAFVTLETGIAPTGTTGLDQYLTIRADSGKFHIENRRGGTHRYRWMLLN</sequence>
<gene>
    <name evidence="1" type="ORF">C0081_12570</name>
</gene>
<proteinExistence type="predicted"/>
<accession>A0A2N5XQY8</accession>
<dbReference type="Pfam" id="PF10983">
    <property type="entry name" value="DUF2793"/>
    <property type="match status" value="1"/>
</dbReference>
<dbReference type="InterPro" id="IPR021251">
    <property type="entry name" value="DUF2793"/>
</dbReference>
<protein>
    <submittedName>
        <fullName evidence="1">Uncharacterized protein</fullName>
    </submittedName>
</protein>
<keyword evidence="2" id="KW-1185">Reference proteome</keyword>
<dbReference type="AlphaFoldDB" id="A0A2N5XQY8"/>